<dbReference type="SMART" id="SM00478">
    <property type="entry name" value="ENDO3c"/>
    <property type="match status" value="1"/>
</dbReference>
<dbReference type="EMBL" id="BTGD01000006">
    <property type="protein sequence ID" value="GMM56065.1"/>
    <property type="molecule type" value="Genomic_DNA"/>
</dbReference>
<name>A0AAV5RWU2_MAUHU</name>
<sequence length="303" mass="34015">MGVKREHTSVEEGSGESSGSVELAGEYLERHTPLFGAAAKAILAKDPQLLPVFEKADFDLFKVREPGYEEPSDDAKLQNAFSKLGGAIVGQQISNAAARSIRGRVQALFGDRFPEFGELRKYAEDSANVKLLRECGLSQRKVTYLLSLADYFDENGERLKQLYYHGGEDTDTEICDDLVNGVKGIGPWTAKMFLVSGLRRFDVFAPEDVGVARGFARFIGDRPKLLAEVQQEIKDMGPDRKRKKSPVKHKKTSWKVYDIDLMEKCAERFAPYRTVFMFLLWRLSGTGKVDVTIDVENQFVNTL</sequence>
<dbReference type="GO" id="GO:0032993">
    <property type="term" value="C:protein-DNA complex"/>
    <property type="evidence" value="ECO:0007669"/>
    <property type="project" value="TreeGrafter"/>
</dbReference>
<dbReference type="GO" id="GO:0032131">
    <property type="term" value="F:alkylated DNA binding"/>
    <property type="evidence" value="ECO:0007669"/>
    <property type="project" value="TreeGrafter"/>
</dbReference>
<dbReference type="GO" id="GO:0006285">
    <property type="term" value="P:base-excision repair, AP site formation"/>
    <property type="evidence" value="ECO:0007669"/>
    <property type="project" value="UniProtKB-ARBA"/>
</dbReference>
<feature type="compositionally biased region" description="Basic and acidic residues" evidence="4">
    <location>
        <begin position="1"/>
        <end position="10"/>
    </location>
</feature>
<keyword evidence="7" id="KW-1185">Reference proteome</keyword>
<feature type="compositionally biased region" description="Low complexity" evidence="4">
    <location>
        <begin position="11"/>
        <end position="22"/>
    </location>
</feature>
<dbReference type="PANTHER" id="PTHR43003">
    <property type="entry name" value="DNA-3-METHYLADENINE GLYCOSYLASE"/>
    <property type="match status" value="1"/>
</dbReference>
<evidence type="ECO:0000256" key="4">
    <source>
        <dbReference type="SAM" id="MobiDB-lite"/>
    </source>
</evidence>
<dbReference type="InterPro" id="IPR051912">
    <property type="entry name" value="Alkylbase_DNA_Glycosylase/TA"/>
</dbReference>
<gene>
    <name evidence="6" type="ORF">DAKH74_026810</name>
</gene>
<dbReference type="GO" id="GO:0005634">
    <property type="term" value="C:nucleus"/>
    <property type="evidence" value="ECO:0007669"/>
    <property type="project" value="TreeGrafter"/>
</dbReference>
<dbReference type="InterPro" id="IPR003265">
    <property type="entry name" value="HhH-GPD_domain"/>
</dbReference>
<feature type="domain" description="HhH-GPD" evidence="5">
    <location>
        <begin position="89"/>
        <end position="252"/>
    </location>
</feature>
<reference evidence="6 7" key="1">
    <citation type="journal article" date="2023" name="Elife">
        <title>Identification of key yeast species and microbe-microbe interactions impacting larval growth of Drosophila in the wild.</title>
        <authorList>
            <person name="Mure A."/>
            <person name="Sugiura Y."/>
            <person name="Maeda R."/>
            <person name="Honda K."/>
            <person name="Sakurai N."/>
            <person name="Takahashi Y."/>
            <person name="Watada M."/>
            <person name="Katoh T."/>
            <person name="Gotoh A."/>
            <person name="Gotoh Y."/>
            <person name="Taniguchi I."/>
            <person name="Nakamura K."/>
            <person name="Hayashi T."/>
            <person name="Katayama T."/>
            <person name="Uemura T."/>
            <person name="Hattori Y."/>
        </authorList>
    </citation>
    <scope>NUCLEOTIDE SEQUENCE [LARGE SCALE GENOMIC DNA]</scope>
    <source>
        <strain evidence="6 7">KH-74</strain>
    </source>
</reference>
<dbReference type="Gene3D" id="1.10.340.30">
    <property type="entry name" value="Hypothetical protein, domain 2"/>
    <property type="match status" value="1"/>
</dbReference>
<evidence type="ECO:0000259" key="5">
    <source>
        <dbReference type="SMART" id="SM00478"/>
    </source>
</evidence>
<feature type="region of interest" description="Disordered" evidence="4">
    <location>
        <begin position="1"/>
        <end position="22"/>
    </location>
</feature>
<dbReference type="CDD" id="cd00056">
    <property type="entry name" value="ENDO3c"/>
    <property type="match status" value="1"/>
</dbReference>
<organism evidence="6 7">
    <name type="scientific">Maudiozyma humilis</name>
    <name type="common">Sour dough yeast</name>
    <name type="synonym">Kazachstania humilis</name>
    <dbReference type="NCBI Taxonomy" id="51915"/>
    <lineage>
        <taxon>Eukaryota</taxon>
        <taxon>Fungi</taxon>
        <taxon>Dikarya</taxon>
        <taxon>Ascomycota</taxon>
        <taxon>Saccharomycotina</taxon>
        <taxon>Saccharomycetes</taxon>
        <taxon>Saccharomycetales</taxon>
        <taxon>Saccharomycetaceae</taxon>
        <taxon>Maudiozyma</taxon>
    </lineage>
</organism>
<dbReference type="InterPro" id="IPR000035">
    <property type="entry name" value="Alkylbase_DNA_glycsylse_CS"/>
</dbReference>
<dbReference type="PANTHER" id="PTHR43003:SF5">
    <property type="entry name" value="DNA-3-METHYLADENINE GLYCOSYLASE"/>
    <property type="match status" value="1"/>
</dbReference>
<protein>
    <submittedName>
        <fullName evidence="6">DNA-3-methyladenine glycosylase II</fullName>
    </submittedName>
</protein>
<dbReference type="GO" id="GO:0043916">
    <property type="term" value="F:DNA-7-methylguanine glycosylase activity"/>
    <property type="evidence" value="ECO:0007669"/>
    <property type="project" value="TreeGrafter"/>
</dbReference>
<dbReference type="AlphaFoldDB" id="A0AAV5RWU2"/>
<proteinExistence type="inferred from homology"/>
<keyword evidence="2" id="KW-0227">DNA damage</keyword>
<accession>A0AAV5RWU2</accession>
<dbReference type="Proteomes" id="UP001377567">
    <property type="component" value="Unassembled WGS sequence"/>
</dbReference>
<dbReference type="Pfam" id="PF00730">
    <property type="entry name" value="HhH-GPD"/>
    <property type="match status" value="1"/>
</dbReference>
<comment type="caution">
    <text evidence="6">The sequence shown here is derived from an EMBL/GenBank/DDBJ whole genome shotgun (WGS) entry which is preliminary data.</text>
</comment>
<dbReference type="GO" id="GO:0008725">
    <property type="term" value="F:DNA-3-methyladenine glycosylase activity"/>
    <property type="evidence" value="ECO:0007669"/>
    <property type="project" value="TreeGrafter"/>
</dbReference>
<dbReference type="Gene3D" id="1.10.1670.40">
    <property type="match status" value="1"/>
</dbReference>
<evidence type="ECO:0000313" key="7">
    <source>
        <dbReference type="Proteomes" id="UP001377567"/>
    </source>
</evidence>
<evidence type="ECO:0000313" key="6">
    <source>
        <dbReference type="EMBL" id="GMM56065.1"/>
    </source>
</evidence>
<evidence type="ECO:0000256" key="1">
    <source>
        <dbReference type="ARBA" id="ARBA00010817"/>
    </source>
</evidence>
<evidence type="ECO:0000256" key="3">
    <source>
        <dbReference type="ARBA" id="ARBA00023204"/>
    </source>
</evidence>
<dbReference type="PROSITE" id="PS00516">
    <property type="entry name" value="ALKYLBASE_DNA_GLYCOS"/>
    <property type="match status" value="1"/>
</dbReference>
<dbReference type="InterPro" id="IPR011257">
    <property type="entry name" value="DNA_glycosylase"/>
</dbReference>
<keyword evidence="3" id="KW-0234">DNA repair</keyword>
<comment type="similarity">
    <text evidence="1">Belongs to the alkylbase DNA glycosidase AlkA family.</text>
</comment>
<dbReference type="SUPFAM" id="SSF48150">
    <property type="entry name" value="DNA-glycosylase"/>
    <property type="match status" value="1"/>
</dbReference>
<dbReference type="GO" id="GO:0006307">
    <property type="term" value="P:DNA alkylation repair"/>
    <property type="evidence" value="ECO:0007669"/>
    <property type="project" value="TreeGrafter"/>
</dbReference>
<evidence type="ECO:0000256" key="2">
    <source>
        <dbReference type="ARBA" id="ARBA00022763"/>
    </source>
</evidence>